<organism evidence="14 15">
    <name type="scientific">Tremblaya princeps</name>
    <dbReference type="NCBI Taxonomy" id="189385"/>
    <lineage>
        <taxon>Bacteria</taxon>
        <taxon>Pseudomonadati</taxon>
        <taxon>Pseudomonadota</taxon>
        <taxon>Betaproteobacteria</taxon>
        <taxon>Candidatus Tremblayella</taxon>
    </lineage>
</organism>
<evidence type="ECO:0000313" key="14">
    <source>
        <dbReference type="EMBL" id="CUX76505.1"/>
    </source>
</evidence>
<evidence type="ECO:0000256" key="6">
    <source>
        <dbReference type="ARBA" id="ARBA00022603"/>
    </source>
</evidence>
<dbReference type="Gene3D" id="3.20.20.70">
    <property type="entry name" value="Aldolase class I"/>
    <property type="match status" value="1"/>
</dbReference>
<dbReference type="SFLD" id="SFLDS00029">
    <property type="entry name" value="Radical_SAM"/>
    <property type="match status" value="1"/>
</dbReference>
<keyword evidence="10" id="KW-0408">Iron</keyword>
<evidence type="ECO:0000256" key="11">
    <source>
        <dbReference type="ARBA" id="ARBA00023014"/>
    </source>
</evidence>
<dbReference type="GO" id="GO:0046872">
    <property type="term" value="F:metal ion binding"/>
    <property type="evidence" value="ECO:0007669"/>
    <property type="project" value="UniProtKB-KW"/>
</dbReference>
<comment type="subcellular location">
    <subcellularLocation>
        <location evidence="2">Cytoplasm</location>
    </subcellularLocation>
</comment>
<dbReference type="GO" id="GO:0008173">
    <property type="term" value="F:RNA methyltransferase activity"/>
    <property type="evidence" value="ECO:0007669"/>
    <property type="project" value="InterPro"/>
</dbReference>
<dbReference type="GO" id="GO:0070475">
    <property type="term" value="P:rRNA base methylation"/>
    <property type="evidence" value="ECO:0007669"/>
    <property type="project" value="TreeGrafter"/>
</dbReference>
<dbReference type="GO" id="GO:0030488">
    <property type="term" value="P:tRNA methylation"/>
    <property type="evidence" value="ECO:0007669"/>
    <property type="project" value="TreeGrafter"/>
</dbReference>
<keyword evidence="7 14" id="KW-0808">Transferase</keyword>
<dbReference type="GO" id="GO:0005737">
    <property type="term" value="C:cytoplasm"/>
    <property type="evidence" value="ECO:0007669"/>
    <property type="project" value="UniProtKB-SubCell"/>
</dbReference>
<keyword evidence="4" id="KW-0004">4Fe-4S</keyword>
<evidence type="ECO:0000256" key="2">
    <source>
        <dbReference type="ARBA" id="ARBA00004496"/>
    </source>
</evidence>
<dbReference type="EC" id="2.1.1.-" evidence="14"/>
<dbReference type="SFLD" id="SFLDF00275">
    <property type="entry name" value="adenosine_C2_methyltransferase"/>
    <property type="match status" value="1"/>
</dbReference>
<accession>A0A143WMU9</accession>
<keyword evidence="6 14" id="KW-0489">Methyltransferase</keyword>
<keyword evidence="9" id="KW-0479">Metal-binding</keyword>
<dbReference type="InterPro" id="IPR013785">
    <property type="entry name" value="Aldolase_TIM"/>
</dbReference>
<keyword evidence="11" id="KW-0411">Iron-sulfur</keyword>
<evidence type="ECO:0000256" key="10">
    <source>
        <dbReference type="ARBA" id="ARBA00023004"/>
    </source>
</evidence>
<evidence type="ECO:0000256" key="1">
    <source>
        <dbReference type="ARBA" id="ARBA00001966"/>
    </source>
</evidence>
<dbReference type="InterPro" id="IPR040072">
    <property type="entry name" value="Methyltransferase_A"/>
</dbReference>
<evidence type="ECO:0000256" key="3">
    <source>
        <dbReference type="ARBA" id="ARBA00007544"/>
    </source>
</evidence>
<protein>
    <submittedName>
        <fullName evidence="14">Dual-specificity RNA methyltransferase RlmN</fullName>
        <ecNumber evidence="14">2.1.1.-</ecNumber>
    </submittedName>
</protein>
<keyword evidence="8" id="KW-0949">S-adenosyl-L-methionine</keyword>
<dbReference type="PATRIC" id="fig|189385.7.peg.145"/>
<dbReference type="PANTHER" id="PTHR30544:SF5">
    <property type="entry name" value="RADICAL SAM CORE DOMAIN-CONTAINING PROTEIN"/>
    <property type="match status" value="1"/>
</dbReference>
<evidence type="ECO:0000256" key="12">
    <source>
        <dbReference type="ARBA" id="ARBA00023157"/>
    </source>
</evidence>
<dbReference type="InterPro" id="IPR058240">
    <property type="entry name" value="rSAM_sf"/>
</dbReference>
<dbReference type="SFLD" id="SFLDG01062">
    <property type="entry name" value="methyltransferase_(Class_A)"/>
    <property type="match status" value="1"/>
</dbReference>
<dbReference type="Proteomes" id="UP000075222">
    <property type="component" value="Chromosome I"/>
</dbReference>
<keyword evidence="5" id="KW-0963">Cytoplasm</keyword>
<evidence type="ECO:0000256" key="8">
    <source>
        <dbReference type="ARBA" id="ARBA00022691"/>
    </source>
</evidence>
<dbReference type="PROSITE" id="PS51918">
    <property type="entry name" value="RADICAL_SAM"/>
    <property type="match status" value="1"/>
</dbReference>
<proteinExistence type="inferred from homology"/>
<evidence type="ECO:0000313" key="15">
    <source>
        <dbReference type="Proteomes" id="UP000075222"/>
    </source>
</evidence>
<reference evidence="15" key="1">
    <citation type="submission" date="2016-01" db="EMBL/GenBank/DDBJ databases">
        <authorList>
            <person name="Husnik F."/>
        </authorList>
    </citation>
    <scope>NUCLEOTIDE SEQUENCE [LARGE SCALE GENOMIC DNA]</scope>
</reference>
<dbReference type="AlphaFoldDB" id="A0A143WMU9"/>
<evidence type="ECO:0000256" key="5">
    <source>
        <dbReference type="ARBA" id="ARBA00022490"/>
    </source>
</evidence>
<evidence type="ECO:0000256" key="4">
    <source>
        <dbReference type="ARBA" id="ARBA00022485"/>
    </source>
</evidence>
<dbReference type="EMBL" id="LN998829">
    <property type="protein sequence ID" value="CUX76505.1"/>
    <property type="molecule type" value="Genomic_DNA"/>
</dbReference>
<evidence type="ECO:0000256" key="9">
    <source>
        <dbReference type="ARBA" id="ARBA00022723"/>
    </source>
</evidence>
<dbReference type="InterPro" id="IPR004383">
    <property type="entry name" value="rRNA_lsu_MTrfase_RlmN/Cfr"/>
</dbReference>
<evidence type="ECO:0000259" key="13">
    <source>
        <dbReference type="PROSITE" id="PS51918"/>
    </source>
</evidence>
<dbReference type="PANTHER" id="PTHR30544">
    <property type="entry name" value="23S RRNA METHYLTRANSFERASE"/>
    <property type="match status" value="1"/>
</dbReference>
<dbReference type="GO" id="GO:0051539">
    <property type="term" value="F:4 iron, 4 sulfur cluster binding"/>
    <property type="evidence" value="ECO:0007669"/>
    <property type="project" value="UniProtKB-KW"/>
</dbReference>
<gene>
    <name evidence="14" type="primary">rlmN</name>
    <name evidence="14" type="ORF">PMARG_TP00121</name>
</gene>
<comment type="cofactor">
    <cofactor evidence="1">
        <name>[4Fe-4S] cluster</name>
        <dbReference type="ChEBI" id="CHEBI:49883"/>
    </cofactor>
</comment>
<dbReference type="InterPro" id="IPR007197">
    <property type="entry name" value="rSAM"/>
</dbReference>
<keyword evidence="12" id="KW-1015">Disulfide bond</keyword>
<dbReference type="SUPFAM" id="SSF102114">
    <property type="entry name" value="Radical SAM enzymes"/>
    <property type="match status" value="1"/>
</dbReference>
<name>A0A143WMU9_TREPR</name>
<evidence type="ECO:0000256" key="7">
    <source>
        <dbReference type="ARBA" id="ARBA00022679"/>
    </source>
</evidence>
<feature type="domain" description="Radical SAM core" evidence="13">
    <location>
        <begin position="44"/>
        <end position="283"/>
    </location>
</feature>
<sequence length="291" mass="30747">MGYVGVRIAPCVSCKRLSTDGTLKASCTTSRGLCLESVLMPMGWSRELTLCASTQVGCAVRCRFCATGRRSCAQSLSGSEIAGQAVRASSMLGPALRNGATYGYIVLMGMGEPMLNYGAMVRALAVIAACGLHGVRSTRDITASTSGIAPALYRLCREMPVSIALSLHLHDGLARRLLVPCFSRNAVLSMVDSCCYYLRVGGACRVTVESCMVRDISDRLSQANGMARSLARLSCMVNIIPMNSIGSGVYSPPRSKCTAWFALAASQGLSAIVPRIPRGLDARAACGQLRA</sequence>
<comment type="similarity">
    <text evidence="3">Belongs to the radical SAM superfamily. RlmN family.</text>
</comment>